<dbReference type="OrthoDB" id="1164047at2"/>
<dbReference type="Pfam" id="PF13783">
    <property type="entry name" value="DUF4177"/>
    <property type="match status" value="1"/>
</dbReference>
<dbReference type="EMBL" id="VLNR01000065">
    <property type="protein sequence ID" value="TSE05128.1"/>
    <property type="molecule type" value="Genomic_DNA"/>
</dbReference>
<proteinExistence type="predicted"/>
<gene>
    <name evidence="1" type="ORF">FOF46_23810</name>
</gene>
<dbReference type="RefSeq" id="WP_109436245.1">
    <property type="nucleotide sequence ID" value="NZ_CANLFO010000010.1"/>
</dbReference>
<dbReference type="AlphaFoldDB" id="A0A554VDY6"/>
<comment type="caution">
    <text evidence="1">The sequence shown here is derived from an EMBL/GenBank/DDBJ whole genome shotgun (WGS) entry which is preliminary data.</text>
</comment>
<accession>A0A554VDY6</accession>
<keyword evidence="2" id="KW-1185">Reference proteome</keyword>
<evidence type="ECO:0000313" key="1">
    <source>
        <dbReference type="EMBL" id="TSE05128.1"/>
    </source>
</evidence>
<dbReference type="InterPro" id="IPR025234">
    <property type="entry name" value="YjzH-like"/>
</dbReference>
<organism evidence="1 2">
    <name type="scientific">Aquimarina algiphila</name>
    <dbReference type="NCBI Taxonomy" id="2047982"/>
    <lineage>
        <taxon>Bacteria</taxon>
        <taxon>Pseudomonadati</taxon>
        <taxon>Bacteroidota</taxon>
        <taxon>Flavobacteriia</taxon>
        <taxon>Flavobacteriales</taxon>
        <taxon>Flavobacteriaceae</taxon>
        <taxon>Aquimarina</taxon>
    </lineage>
</organism>
<sequence>MGKQFKVIKVSETWSIEKLRKKVEDALNKSSKEGWEIIDITYVANLYTAMITISK</sequence>
<dbReference type="Proteomes" id="UP000318833">
    <property type="component" value="Unassembled WGS sequence"/>
</dbReference>
<evidence type="ECO:0000313" key="2">
    <source>
        <dbReference type="Proteomes" id="UP000318833"/>
    </source>
</evidence>
<name>A0A554VDY6_9FLAO</name>
<protein>
    <submittedName>
        <fullName evidence="1">DUF4177 domain-containing protein</fullName>
    </submittedName>
</protein>
<reference evidence="1 2" key="1">
    <citation type="submission" date="2019-07" db="EMBL/GenBank/DDBJ databases">
        <title>The draft genome sequence of Aquimarina algiphila M91.</title>
        <authorList>
            <person name="Meng X."/>
        </authorList>
    </citation>
    <scope>NUCLEOTIDE SEQUENCE [LARGE SCALE GENOMIC DNA]</scope>
    <source>
        <strain evidence="1 2">M91</strain>
    </source>
</reference>